<dbReference type="STRING" id="142588.SAMN04488559_10134"/>
<evidence type="ECO:0000256" key="3">
    <source>
        <dbReference type="ARBA" id="ARBA00023163"/>
    </source>
</evidence>
<evidence type="ECO:0000259" key="4">
    <source>
        <dbReference type="PROSITE" id="PS51071"/>
    </source>
</evidence>
<evidence type="ECO:0000313" key="7">
    <source>
        <dbReference type="Proteomes" id="UP000198948"/>
    </source>
</evidence>
<dbReference type="RefSeq" id="WP_092649198.1">
    <property type="nucleotide sequence ID" value="NZ_FOHA01000001.1"/>
</dbReference>
<organism evidence="6 7">
    <name type="scientific">Isobaculum melis</name>
    <dbReference type="NCBI Taxonomy" id="142588"/>
    <lineage>
        <taxon>Bacteria</taxon>
        <taxon>Bacillati</taxon>
        <taxon>Bacillota</taxon>
        <taxon>Bacilli</taxon>
        <taxon>Lactobacillales</taxon>
        <taxon>Carnobacteriaceae</taxon>
        <taxon>Isobaculum</taxon>
    </lineage>
</organism>
<sequence>MELFTHIRNEYNNLSKGNQKIADYLLAHPEEVLHLSALEIGEKSQTSAATVIRFSKTLGYSSLEELKINLAKTVSLAGDKEVLDPVIAEEDTTRELALKLSSMMNAASESFIHHLDVTALEEIFEAVRRSDCVYLYGISASGLPAFDLYHKLNRVNIRARYDFDAHMGVEFSHYITKKDVVIAFSYSGETKEVLLPVRQAKQNGAKIIAVTRNQKSELSELADVVLAIPNNEHLLRIGAISSKFSMMLIADMLYLGIVQKDFEHIEKGIVETSRLARQLKK</sequence>
<dbReference type="GO" id="GO:0097367">
    <property type="term" value="F:carbohydrate derivative binding"/>
    <property type="evidence" value="ECO:0007669"/>
    <property type="project" value="InterPro"/>
</dbReference>
<dbReference type="GO" id="GO:0003677">
    <property type="term" value="F:DNA binding"/>
    <property type="evidence" value="ECO:0007669"/>
    <property type="project" value="UniProtKB-KW"/>
</dbReference>
<keyword evidence="1" id="KW-0805">Transcription regulation</keyword>
<keyword evidence="2 6" id="KW-0238">DNA-binding</keyword>
<evidence type="ECO:0000256" key="2">
    <source>
        <dbReference type="ARBA" id="ARBA00023125"/>
    </source>
</evidence>
<dbReference type="EMBL" id="FOHA01000001">
    <property type="protein sequence ID" value="SER49713.1"/>
    <property type="molecule type" value="Genomic_DNA"/>
</dbReference>
<name>A0A1H9PQ83_9LACT</name>
<evidence type="ECO:0000256" key="1">
    <source>
        <dbReference type="ARBA" id="ARBA00023015"/>
    </source>
</evidence>
<reference evidence="6 7" key="1">
    <citation type="submission" date="2016-10" db="EMBL/GenBank/DDBJ databases">
        <authorList>
            <person name="de Groot N.N."/>
        </authorList>
    </citation>
    <scope>NUCLEOTIDE SEQUENCE [LARGE SCALE GENOMIC DNA]</scope>
    <source>
        <strain evidence="6 7">DSM 13760</strain>
    </source>
</reference>
<accession>A0A1H9PQ83</accession>
<dbReference type="AlphaFoldDB" id="A0A1H9PQ83"/>
<dbReference type="InterPro" id="IPR001347">
    <property type="entry name" value="SIS_dom"/>
</dbReference>
<dbReference type="PANTHER" id="PTHR30514">
    <property type="entry name" value="GLUCOKINASE"/>
    <property type="match status" value="1"/>
</dbReference>
<dbReference type="InterPro" id="IPR047640">
    <property type="entry name" value="RpiR-like"/>
</dbReference>
<evidence type="ECO:0000313" key="6">
    <source>
        <dbReference type="EMBL" id="SER49713.1"/>
    </source>
</evidence>
<keyword evidence="7" id="KW-1185">Reference proteome</keyword>
<proteinExistence type="predicted"/>
<dbReference type="InterPro" id="IPR046348">
    <property type="entry name" value="SIS_dom_sf"/>
</dbReference>
<gene>
    <name evidence="6" type="ORF">SAMN04488559_10134</name>
</gene>
<dbReference type="Gene3D" id="3.40.50.10490">
    <property type="entry name" value="Glucose-6-phosphate isomerase like protein, domain 1"/>
    <property type="match status" value="1"/>
</dbReference>
<dbReference type="SUPFAM" id="SSF46689">
    <property type="entry name" value="Homeodomain-like"/>
    <property type="match status" value="1"/>
</dbReference>
<dbReference type="PANTHER" id="PTHR30514:SF1">
    <property type="entry name" value="HTH-TYPE TRANSCRIPTIONAL REGULATOR HEXR-RELATED"/>
    <property type="match status" value="1"/>
</dbReference>
<evidence type="ECO:0000259" key="5">
    <source>
        <dbReference type="PROSITE" id="PS51464"/>
    </source>
</evidence>
<dbReference type="InterPro" id="IPR035472">
    <property type="entry name" value="RpiR-like_SIS"/>
</dbReference>
<dbReference type="SUPFAM" id="SSF53697">
    <property type="entry name" value="SIS domain"/>
    <property type="match status" value="1"/>
</dbReference>
<dbReference type="GO" id="GO:1901135">
    <property type="term" value="P:carbohydrate derivative metabolic process"/>
    <property type="evidence" value="ECO:0007669"/>
    <property type="project" value="InterPro"/>
</dbReference>
<feature type="domain" description="HTH rpiR-type" evidence="4">
    <location>
        <begin position="1"/>
        <end position="77"/>
    </location>
</feature>
<dbReference type="Pfam" id="PF01380">
    <property type="entry name" value="SIS"/>
    <property type="match status" value="1"/>
</dbReference>
<dbReference type="Pfam" id="PF01418">
    <property type="entry name" value="HTH_6"/>
    <property type="match status" value="1"/>
</dbReference>
<dbReference type="GO" id="GO:0003700">
    <property type="term" value="F:DNA-binding transcription factor activity"/>
    <property type="evidence" value="ECO:0007669"/>
    <property type="project" value="InterPro"/>
</dbReference>
<dbReference type="InterPro" id="IPR009057">
    <property type="entry name" value="Homeodomain-like_sf"/>
</dbReference>
<dbReference type="OrthoDB" id="370421at2"/>
<feature type="domain" description="SIS" evidence="5">
    <location>
        <begin position="123"/>
        <end position="263"/>
    </location>
</feature>
<protein>
    <submittedName>
        <fullName evidence="6">DNA-binding transcriptional regulator, MurR/RpiR family, contains HTH and SIS domains</fullName>
    </submittedName>
</protein>
<keyword evidence="3" id="KW-0804">Transcription</keyword>
<dbReference type="PROSITE" id="PS51071">
    <property type="entry name" value="HTH_RPIR"/>
    <property type="match status" value="1"/>
</dbReference>
<dbReference type="Gene3D" id="1.10.10.10">
    <property type="entry name" value="Winged helix-like DNA-binding domain superfamily/Winged helix DNA-binding domain"/>
    <property type="match status" value="1"/>
</dbReference>
<dbReference type="InterPro" id="IPR000281">
    <property type="entry name" value="HTH_RpiR"/>
</dbReference>
<dbReference type="InterPro" id="IPR036388">
    <property type="entry name" value="WH-like_DNA-bd_sf"/>
</dbReference>
<dbReference type="Proteomes" id="UP000198948">
    <property type="component" value="Unassembled WGS sequence"/>
</dbReference>
<dbReference type="PROSITE" id="PS51464">
    <property type="entry name" value="SIS"/>
    <property type="match status" value="1"/>
</dbReference>
<dbReference type="CDD" id="cd05013">
    <property type="entry name" value="SIS_RpiR"/>
    <property type="match status" value="1"/>
</dbReference>